<feature type="region of interest" description="Disordered" evidence="7">
    <location>
        <begin position="403"/>
        <end position="462"/>
    </location>
</feature>
<dbReference type="OrthoDB" id="333239at2759"/>
<comment type="caution">
    <text evidence="10">The sequence shown here is derived from an EMBL/GenBank/DDBJ whole genome shotgun (WGS) entry which is preliminary data.</text>
</comment>
<dbReference type="Pfam" id="PF00240">
    <property type="entry name" value="ubiquitin"/>
    <property type="match status" value="1"/>
</dbReference>
<dbReference type="Gene3D" id="3.90.70.10">
    <property type="entry name" value="Cysteine proteinases"/>
    <property type="match status" value="1"/>
</dbReference>
<dbReference type="Gene3D" id="3.10.20.90">
    <property type="entry name" value="Phosphatidylinositol 3-kinase Catalytic Subunit, Chain A, domain 1"/>
    <property type="match status" value="1"/>
</dbReference>
<evidence type="ECO:0000256" key="3">
    <source>
        <dbReference type="ARBA" id="ARBA00022786"/>
    </source>
</evidence>
<gene>
    <name evidence="10" type="primary">ubp6</name>
    <name evidence="10" type="ORF">A0H81_05518</name>
</gene>
<evidence type="ECO:0000259" key="9">
    <source>
        <dbReference type="PROSITE" id="PS50235"/>
    </source>
</evidence>
<keyword evidence="2 6" id="KW-0645">Protease</keyword>
<dbReference type="PANTHER" id="PTHR43982:SF1">
    <property type="entry name" value="UBIQUITIN CARBOXYL-TERMINAL HYDROLASE 14"/>
    <property type="match status" value="1"/>
</dbReference>
<proteinExistence type="inferred from homology"/>
<dbReference type="InterPro" id="IPR000626">
    <property type="entry name" value="Ubiquitin-like_dom"/>
</dbReference>
<dbReference type="InterPro" id="IPR038765">
    <property type="entry name" value="Papain-like_cys_pep_sf"/>
</dbReference>
<dbReference type="InterPro" id="IPR028889">
    <property type="entry name" value="USP"/>
</dbReference>
<dbReference type="PROSITE" id="PS00972">
    <property type="entry name" value="USP_1"/>
    <property type="match status" value="1"/>
</dbReference>
<dbReference type="Pfam" id="PF00443">
    <property type="entry name" value="UCH"/>
    <property type="match status" value="1"/>
</dbReference>
<comment type="catalytic activity">
    <reaction evidence="1 6">
        <text>Thiol-dependent hydrolysis of ester, thioester, amide, peptide and isopeptide bonds formed by the C-terminal Gly of ubiquitin (a 76-residue protein attached to proteins as an intracellular targeting signal).</text>
        <dbReference type="EC" id="3.4.19.12"/>
    </reaction>
</comment>
<dbReference type="InterPro" id="IPR029071">
    <property type="entry name" value="Ubiquitin-like_domsf"/>
</dbReference>
<reference evidence="10 11" key="1">
    <citation type="submission" date="2016-03" db="EMBL/GenBank/DDBJ databases">
        <title>Whole genome sequencing of Grifola frondosa 9006-11.</title>
        <authorList>
            <person name="Min B."/>
            <person name="Park H."/>
            <person name="Kim J.-G."/>
            <person name="Cho H."/>
            <person name="Oh Y.-L."/>
            <person name="Kong W.-S."/>
            <person name="Choi I.-G."/>
        </authorList>
    </citation>
    <scope>NUCLEOTIDE SEQUENCE [LARGE SCALE GENOMIC DNA]</scope>
    <source>
        <strain evidence="10 11">9006-11</strain>
    </source>
</reference>
<keyword evidence="11" id="KW-1185">Reference proteome</keyword>
<dbReference type="CDD" id="cd16104">
    <property type="entry name" value="Ubl_USP14_like"/>
    <property type="match status" value="1"/>
</dbReference>
<evidence type="ECO:0000256" key="2">
    <source>
        <dbReference type="ARBA" id="ARBA00022670"/>
    </source>
</evidence>
<dbReference type="EMBL" id="LUGG01000005">
    <property type="protein sequence ID" value="OBZ74933.1"/>
    <property type="molecule type" value="Genomic_DNA"/>
</dbReference>
<keyword evidence="4 6" id="KW-0378">Hydrolase</keyword>
<keyword evidence="5 6" id="KW-0788">Thiol protease</keyword>
<dbReference type="Proteomes" id="UP000092993">
    <property type="component" value="Unassembled WGS sequence"/>
</dbReference>
<evidence type="ECO:0000313" key="11">
    <source>
        <dbReference type="Proteomes" id="UP000092993"/>
    </source>
</evidence>
<dbReference type="GO" id="GO:0043161">
    <property type="term" value="P:proteasome-mediated ubiquitin-dependent protein catabolic process"/>
    <property type="evidence" value="ECO:0007669"/>
    <property type="project" value="InterPro"/>
</dbReference>
<dbReference type="SMART" id="SM00213">
    <property type="entry name" value="UBQ"/>
    <property type="match status" value="1"/>
</dbReference>
<name>A0A1C7MDD3_GRIFR</name>
<organism evidence="10 11">
    <name type="scientific">Grifola frondosa</name>
    <name type="common">Maitake</name>
    <name type="synonym">Polyporus frondosus</name>
    <dbReference type="NCBI Taxonomy" id="5627"/>
    <lineage>
        <taxon>Eukaryota</taxon>
        <taxon>Fungi</taxon>
        <taxon>Dikarya</taxon>
        <taxon>Basidiomycota</taxon>
        <taxon>Agaricomycotina</taxon>
        <taxon>Agaricomycetes</taxon>
        <taxon>Polyporales</taxon>
        <taxon>Grifolaceae</taxon>
        <taxon>Grifola</taxon>
    </lineage>
</organism>
<evidence type="ECO:0000256" key="4">
    <source>
        <dbReference type="ARBA" id="ARBA00022801"/>
    </source>
</evidence>
<protein>
    <recommendedName>
        <fullName evidence="6">Ubiquitin carboxyl-terminal hydrolase</fullName>
        <ecNumber evidence="6">3.4.19.12</ecNumber>
    </recommendedName>
</protein>
<evidence type="ECO:0000256" key="5">
    <source>
        <dbReference type="ARBA" id="ARBA00022807"/>
    </source>
</evidence>
<evidence type="ECO:0000256" key="7">
    <source>
        <dbReference type="SAM" id="MobiDB-lite"/>
    </source>
</evidence>
<dbReference type="SUPFAM" id="SSF54001">
    <property type="entry name" value="Cysteine proteinases"/>
    <property type="match status" value="1"/>
</dbReference>
<dbReference type="GO" id="GO:0061136">
    <property type="term" value="P:regulation of proteasomal protein catabolic process"/>
    <property type="evidence" value="ECO:0007669"/>
    <property type="project" value="TreeGrafter"/>
</dbReference>
<comment type="similarity">
    <text evidence="6">Belongs to the peptidase C19 family.</text>
</comment>
<dbReference type="EC" id="3.4.19.12" evidence="6"/>
<dbReference type="PANTHER" id="PTHR43982">
    <property type="entry name" value="UBIQUITIN CARBOXYL-TERMINAL HYDROLASE"/>
    <property type="match status" value="1"/>
</dbReference>
<dbReference type="OMA" id="FKSDAEY"/>
<evidence type="ECO:0000313" key="10">
    <source>
        <dbReference type="EMBL" id="OBZ74933.1"/>
    </source>
</evidence>
<accession>A0A1C7MDD3</accession>
<dbReference type="PROSITE" id="PS50235">
    <property type="entry name" value="USP_3"/>
    <property type="match status" value="1"/>
</dbReference>
<feature type="compositionally biased region" description="Low complexity" evidence="7">
    <location>
        <begin position="423"/>
        <end position="449"/>
    </location>
</feature>
<dbReference type="InterPro" id="IPR001394">
    <property type="entry name" value="Peptidase_C19_UCH"/>
</dbReference>
<dbReference type="PROSITE" id="PS00973">
    <property type="entry name" value="USP_2"/>
    <property type="match status" value="1"/>
</dbReference>
<evidence type="ECO:0000256" key="6">
    <source>
        <dbReference type="RuleBase" id="RU366025"/>
    </source>
</evidence>
<feature type="domain" description="USP" evidence="9">
    <location>
        <begin position="136"/>
        <end position="586"/>
    </location>
</feature>
<evidence type="ECO:0000259" key="8">
    <source>
        <dbReference type="PROSITE" id="PS50053"/>
    </source>
</evidence>
<sequence>MAPLAVKIKHAGKVHDVQLDPEQPATVFKDAVYQVTGVPPERMKVMIKGGVLKDDADWKKVGPKEGQTFMVIGAAGELPKPPSTPVVFLEVVPARYISSLHMISFSYGFITSSMIFADYRLTTDMDELAEALSLPVGLRNLGNTCYMNATLQAMRAIPELQTALQAGAPSTLSIALRNLYASMSHTTEPIVPGPFLTALRQAFPQFAEFSRGSSSKGMMAAYAQQDAEECWVQLTNALKEVPGVPGPSSESSPSKKFVEQFLSGEMRRELTCDEAPEEPPTVSTEKVLKIECNISITTNYMHQGIKDALDGKIEKRSPSLGRDAVYTSKSRLSRLPSYLTVHMVRFAWRQDIGKKAKIMRRVKFPTEFDATDIVTDELKEKLLPVSRKLLVFEKERAERRKVRKRTKAALAAGTSKDADVEMADASASANTNATNAPSTSEAPAPAPATEGEEKGKAVAGAALEDESVYREREAKELEALVNPELKADIGCSVTGQYELIAIVTHKGAAADAGHYIGFVKKSVFHRPASSAASGSSSLVGPVVDDDDEDWYKFDDDKVSLFPKEKLATLDGGGEDSSAYVLLYRTRSLV</sequence>
<feature type="domain" description="Ubiquitin-like" evidence="8">
    <location>
        <begin position="2"/>
        <end position="72"/>
    </location>
</feature>
<dbReference type="STRING" id="5627.A0A1C7MDD3"/>
<dbReference type="InterPro" id="IPR018200">
    <property type="entry name" value="USP_CS"/>
</dbReference>
<dbReference type="InterPro" id="IPR044635">
    <property type="entry name" value="UBP14-like"/>
</dbReference>
<dbReference type="AlphaFoldDB" id="A0A1C7MDD3"/>
<dbReference type="GO" id="GO:0070628">
    <property type="term" value="F:proteasome binding"/>
    <property type="evidence" value="ECO:0007669"/>
    <property type="project" value="TreeGrafter"/>
</dbReference>
<evidence type="ECO:0000256" key="1">
    <source>
        <dbReference type="ARBA" id="ARBA00000707"/>
    </source>
</evidence>
<dbReference type="GO" id="GO:0004843">
    <property type="term" value="F:cysteine-type deubiquitinase activity"/>
    <property type="evidence" value="ECO:0007669"/>
    <property type="project" value="UniProtKB-UniRule"/>
</dbReference>
<dbReference type="PROSITE" id="PS50053">
    <property type="entry name" value="UBIQUITIN_2"/>
    <property type="match status" value="1"/>
</dbReference>
<keyword evidence="3 6" id="KW-0833">Ubl conjugation pathway</keyword>
<dbReference type="GO" id="GO:0016579">
    <property type="term" value="P:protein deubiquitination"/>
    <property type="evidence" value="ECO:0007669"/>
    <property type="project" value="InterPro"/>
</dbReference>
<dbReference type="SUPFAM" id="SSF54236">
    <property type="entry name" value="Ubiquitin-like"/>
    <property type="match status" value="1"/>
</dbReference>